<evidence type="ECO:0000256" key="3">
    <source>
        <dbReference type="ARBA" id="ARBA00022679"/>
    </source>
</evidence>
<gene>
    <name evidence="7" type="ORF">SD37_26360</name>
</gene>
<evidence type="ECO:0000256" key="6">
    <source>
        <dbReference type="RuleBase" id="RU004466"/>
    </source>
</evidence>
<evidence type="ECO:0000313" key="7">
    <source>
        <dbReference type="EMBL" id="ANN18797.1"/>
    </source>
</evidence>
<dbReference type="GO" id="GO:0004659">
    <property type="term" value="F:prenyltransferase activity"/>
    <property type="evidence" value="ECO:0007669"/>
    <property type="project" value="InterPro"/>
</dbReference>
<dbReference type="PANTHER" id="PTHR12001:SF85">
    <property type="entry name" value="SHORT CHAIN ISOPRENYL DIPHOSPHATE SYNTHASE"/>
    <property type="match status" value="1"/>
</dbReference>
<dbReference type="RefSeq" id="WP_044849832.1">
    <property type="nucleotide sequence ID" value="NZ_CP016174.1"/>
</dbReference>
<dbReference type="Proteomes" id="UP000093695">
    <property type="component" value="Chromosome"/>
</dbReference>
<dbReference type="PANTHER" id="PTHR12001">
    <property type="entry name" value="GERANYLGERANYL PYROPHOSPHATE SYNTHASE"/>
    <property type="match status" value="1"/>
</dbReference>
<keyword evidence="8" id="KW-1185">Reference proteome</keyword>
<comment type="similarity">
    <text evidence="2 6">Belongs to the FPP/GGPP synthase family.</text>
</comment>
<evidence type="ECO:0000313" key="8">
    <source>
        <dbReference type="Proteomes" id="UP000093695"/>
    </source>
</evidence>
<dbReference type="GO" id="GO:0008299">
    <property type="term" value="P:isoprenoid biosynthetic process"/>
    <property type="evidence" value="ECO:0007669"/>
    <property type="project" value="InterPro"/>
</dbReference>
<dbReference type="CDD" id="cd00685">
    <property type="entry name" value="Trans_IPPS_HT"/>
    <property type="match status" value="1"/>
</dbReference>
<dbReference type="InterPro" id="IPR008949">
    <property type="entry name" value="Isoprenoid_synthase_dom_sf"/>
</dbReference>
<dbReference type="eggNOG" id="COG0142">
    <property type="taxonomic scope" value="Bacteria"/>
</dbReference>
<dbReference type="Gene3D" id="1.10.600.10">
    <property type="entry name" value="Farnesyl Diphosphate Synthase"/>
    <property type="match status" value="1"/>
</dbReference>
<accession>A0A193C2T9</accession>
<keyword evidence="3 6" id="KW-0808">Transferase</keyword>
<dbReference type="SUPFAM" id="SSF48576">
    <property type="entry name" value="Terpenoid synthases"/>
    <property type="match status" value="1"/>
</dbReference>
<dbReference type="SFLD" id="SFLDS00005">
    <property type="entry name" value="Isoprenoid_Synthase_Type_I"/>
    <property type="match status" value="1"/>
</dbReference>
<name>A0A193C2T9_AMYOR</name>
<reference evidence="7 8" key="1">
    <citation type="journal article" date="2015" name="Genome Announc.">
        <title>Draft Genome Sequence of Norvancomycin-Producing Strain Amycolatopsis orientalis CPCC200066.</title>
        <authorList>
            <person name="Lei X."/>
            <person name="Yuan F."/>
            <person name="Shi Y."/>
            <person name="Li X."/>
            <person name="Wang L."/>
            <person name="Hong B."/>
        </authorList>
    </citation>
    <scope>NUCLEOTIDE SEQUENCE [LARGE SCALE GENOMIC DNA]</scope>
    <source>
        <strain evidence="7 8">B-37</strain>
    </source>
</reference>
<dbReference type="AlphaFoldDB" id="A0A193C2T9"/>
<dbReference type="STRING" id="31958.SD37_26360"/>
<dbReference type="KEGG" id="aori:SD37_26360"/>
<comment type="cofactor">
    <cofactor evidence="1">
        <name>Mg(2+)</name>
        <dbReference type="ChEBI" id="CHEBI:18420"/>
    </cofactor>
</comment>
<dbReference type="Pfam" id="PF00348">
    <property type="entry name" value="polyprenyl_synt"/>
    <property type="match status" value="1"/>
</dbReference>
<keyword evidence="4" id="KW-0479">Metal-binding</keyword>
<protein>
    <submittedName>
        <fullName evidence="7">Geranylgeranyl pyrophosphate synthase</fullName>
    </submittedName>
</protein>
<proteinExistence type="inferred from homology"/>
<organism evidence="7 8">
    <name type="scientific">Amycolatopsis orientalis</name>
    <name type="common">Nocardia orientalis</name>
    <dbReference type="NCBI Taxonomy" id="31958"/>
    <lineage>
        <taxon>Bacteria</taxon>
        <taxon>Bacillati</taxon>
        <taxon>Actinomycetota</taxon>
        <taxon>Actinomycetes</taxon>
        <taxon>Pseudonocardiales</taxon>
        <taxon>Pseudonocardiaceae</taxon>
        <taxon>Amycolatopsis</taxon>
    </lineage>
</organism>
<evidence type="ECO:0000256" key="5">
    <source>
        <dbReference type="ARBA" id="ARBA00022842"/>
    </source>
</evidence>
<dbReference type="GO" id="GO:0046872">
    <property type="term" value="F:metal ion binding"/>
    <property type="evidence" value="ECO:0007669"/>
    <property type="project" value="UniProtKB-KW"/>
</dbReference>
<evidence type="ECO:0000256" key="1">
    <source>
        <dbReference type="ARBA" id="ARBA00001946"/>
    </source>
</evidence>
<dbReference type="InterPro" id="IPR000092">
    <property type="entry name" value="Polyprenyl_synt"/>
</dbReference>
<keyword evidence="5" id="KW-0460">Magnesium</keyword>
<sequence length="366" mass="39560">MASTMAAEVLPPDEAPDRWLDMLGERCRTEALEFVRARAIEHFSGHGEGELAETVLPEFVAGGKCLRPMFAYVGWLCGEPEAESALRAASSLELLHCFALAQDDVMDGSPARRGRPALHVRFARWHAEQGWAGSADRFGESAATLAGDLFLIWSERMLRECGLAAETLARGWPRYDLMRAELAVGQLADLVNDARSLPGWEELLDVLRRKSGNYTVRRPLEFGAALAGCGPDVLAALAEFGGLIGEAFQFRDDLLGVFGDPAVTGKPVGQDLRERKASSVVVLAAEMAGRGQRAELGELLGLPVVGDDGVARWSELIVASGARDRLGELIRERADKALAVLDPAVFTEHAAEALSLLAARCTERDQ</sequence>
<evidence type="ECO:0000256" key="2">
    <source>
        <dbReference type="ARBA" id="ARBA00006706"/>
    </source>
</evidence>
<dbReference type="EMBL" id="CP016174">
    <property type="protein sequence ID" value="ANN18797.1"/>
    <property type="molecule type" value="Genomic_DNA"/>
</dbReference>
<evidence type="ECO:0000256" key="4">
    <source>
        <dbReference type="ARBA" id="ARBA00022723"/>
    </source>
</evidence>